<feature type="domain" description="Rad26-like N-terminal" evidence="5">
    <location>
        <begin position="368"/>
        <end position="412"/>
    </location>
</feature>
<feature type="domain" description="Rad26-like C-terminal" evidence="4">
    <location>
        <begin position="779"/>
        <end position="835"/>
    </location>
</feature>
<evidence type="ECO:0000256" key="2">
    <source>
        <dbReference type="SAM" id="MobiDB-lite"/>
    </source>
</evidence>
<dbReference type="GO" id="GO:0005634">
    <property type="term" value="C:nucleus"/>
    <property type="evidence" value="ECO:0007669"/>
    <property type="project" value="UniProtKB-SubCell"/>
</dbReference>
<protein>
    <recommendedName>
        <fullName evidence="8">DNA repair protein Rad26</fullName>
    </recommendedName>
</protein>
<accession>A0A162IHT7</accession>
<evidence type="ECO:0000259" key="5">
    <source>
        <dbReference type="Pfam" id="PF21048"/>
    </source>
</evidence>
<dbReference type="Pfam" id="PF12331">
    <property type="entry name" value="Rad26-like_helical_rpts"/>
    <property type="match status" value="1"/>
</dbReference>
<gene>
    <name evidence="6" type="ORF">AAP_02445</name>
</gene>
<dbReference type="AlphaFoldDB" id="A0A162IHT7"/>
<proteinExistence type="predicted"/>
<reference evidence="6 7" key="1">
    <citation type="journal article" date="2016" name="Genome Biol. Evol.">
        <title>Divergent and convergent evolution of fungal pathogenicity.</title>
        <authorList>
            <person name="Shang Y."/>
            <person name="Xiao G."/>
            <person name="Zheng P."/>
            <person name="Cen K."/>
            <person name="Zhan S."/>
            <person name="Wang C."/>
        </authorList>
    </citation>
    <scope>NUCLEOTIDE SEQUENCE [LARGE SCALE GENOMIC DNA]</scope>
    <source>
        <strain evidence="6 7">ARSEF 7405</strain>
    </source>
</reference>
<dbReference type="GO" id="GO:0000077">
    <property type="term" value="P:DNA damage checkpoint signaling"/>
    <property type="evidence" value="ECO:0007669"/>
    <property type="project" value="InterPro"/>
</dbReference>
<feature type="region of interest" description="Disordered" evidence="2">
    <location>
        <begin position="332"/>
        <end position="357"/>
    </location>
</feature>
<feature type="coiled-coil region" evidence="1">
    <location>
        <begin position="188"/>
        <end position="222"/>
    </location>
</feature>
<dbReference type="OrthoDB" id="5245063at2759"/>
<dbReference type="Pfam" id="PF21046">
    <property type="entry name" value="Rad26-like_C"/>
    <property type="match status" value="1"/>
</dbReference>
<evidence type="ECO:0000259" key="3">
    <source>
        <dbReference type="Pfam" id="PF12331"/>
    </source>
</evidence>
<dbReference type="InterPro" id="IPR048380">
    <property type="entry name" value="Rad26-like_N"/>
</dbReference>
<comment type="caution">
    <text evidence="6">The sequence shown here is derived from an EMBL/GenBank/DDBJ whole genome shotgun (WGS) entry which is preliminary data.</text>
</comment>
<evidence type="ECO:0008006" key="8">
    <source>
        <dbReference type="Google" id="ProtNLM"/>
    </source>
</evidence>
<evidence type="ECO:0000256" key="1">
    <source>
        <dbReference type="SAM" id="Coils"/>
    </source>
</evidence>
<organism evidence="6 7">
    <name type="scientific">Ascosphaera apis ARSEF 7405</name>
    <dbReference type="NCBI Taxonomy" id="392613"/>
    <lineage>
        <taxon>Eukaryota</taxon>
        <taxon>Fungi</taxon>
        <taxon>Dikarya</taxon>
        <taxon>Ascomycota</taxon>
        <taxon>Pezizomycotina</taxon>
        <taxon>Eurotiomycetes</taxon>
        <taxon>Eurotiomycetidae</taxon>
        <taxon>Onygenales</taxon>
        <taxon>Ascosphaeraceae</taxon>
        <taxon>Ascosphaera</taxon>
    </lineage>
</organism>
<evidence type="ECO:0000313" key="7">
    <source>
        <dbReference type="Proteomes" id="UP000242877"/>
    </source>
</evidence>
<feature type="compositionally biased region" description="Polar residues" evidence="2">
    <location>
        <begin position="253"/>
        <end position="274"/>
    </location>
</feature>
<keyword evidence="7" id="KW-1185">Reference proteome</keyword>
<evidence type="ECO:0000313" key="6">
    <source>
        <dbReference type="EMBL" id="KZZ93653.1"/>
    </source>
</evidence>
<dbReference type="Proteomes" id="UP000242877">
    <property type="component" value="Unassembled WGS sequence"/>
</dbReference>
<keyword evidence="1" id="KW-0175">Coiled coil</keyword>
<dbReference type="VEuPathDB" id="FungiDB:AAP_02445"/>
<feature type="region of interest" description="Disordered" evidence="2">
    <location>
        <begin position="253"/>
        <end position="297"/>
    </location>
</feature>
<evidence type="ECO:0000259" key="4">
    <source>
        <dbReference type="Pfam" id="PF21046"/>
    </source>
</evidence>
<sequence length="842" mass="94885">MAFDNGESDHDDPYGNGLSDDVLVQFATQHEQSFATHTAVENSVSGSPTTEHAVGIVREKRSVQHTPGIHISKDGHVAVDDVEDNAVDPTYHDVSSTIHATGPGVTRLYDTPQNSFPGPAQAHLFSTQRVSPNDNQNDTNIRSEVEHLMRELKITKEQLEIRNGEVATIRRKLSRVDDDRQKKALAHTKELAETKRQHQAEVEKLRKSIDQLSDKNKFIQHELQTISHDKEILARLGKPKNDERVLQRSRATLNVTARNDSGNEHNISTPSLGTKRSRDGGLVQQSKAPAVSQRPVGDLSFRDGFDMNELATSPAMPFAKRQKRAQVRSAEVDHQLELSQTKQETRNSELCGGPNSSEKVIDRKTSKFLRKLLNHRSFPRNERDLEILARYKFLSEPDRSILSIVLGQLALCHSGDVAVKYMKIIVGLLQRCIQERFYEIVGVLIDLLSYAIGLDASRLVPELIEDLIPALMSACLVNGEQRYFSSPIRQEKQREDQIKQGHLRSVRATRRRTPKDLITPKVSSTKALTLLHTVISASVIVPTVMTRIWQLIRWEFIYKMLSSYQLLDDLELVITILGFSIRPATLGPLLSSYELQADNERIILERVARLLHEPLTVDEGGKPYGLEVSTFRLRAMNFLMDAISLHPNMSQAPTPDTDDIGTGTGPIVTGKTSTNYRVTRLILQNPSILPHVFNAIYDELSRLSSNPPDAENCAKLINGLVRFAYSVTHTSLDERRDHPKSIVSDGEQSITNTKMALQVDLRAKLQSAAIRRFDGYARSQIRGIARRFLVSMTRIAFSERLVLDAWIDEESVNMCNEMLDECLNPQEVEHLLEIFKEKEDIE</sequence>
<dbReference type="InterPro" id="IPR048379">
    <property type="entry name" value="Rad26-like_C"/>
</dbReference>
<dbReference type="EMBL" id="AZGZ01000008">
    <property type="protein sequence ID" value="KZZ93653.1"/>
    <property type="molecule type" value="Genomic_DNA"/>
</dbReference>
<dbReference type="Pfam" id="PF21048">
    <property type="entry name" value="Rad26-like_N"/>
    <property type="match status" value="1"/>
</dbReference>
<feature type="domain" description="Rad26-like helical repeats" evidence="3">
    <location>
        <begin position="505"/>
        <end position="727"/>
    </location>
</feature>
<dbReference type="InterPro" id="IPR022093">
    <property type="entry name" value="Rad26-like_helical"/>
</dbReference>
<name>A0A162IHT7_9EURO</name>